<feature type="compositionally biased region" description="Low complexity" evidence="2">
    <location>
        <begin position="336"/>
        <end position="346"/>
    </location>
</feature>
<dbReference type="GO" id="GO:0005684">
    <property type="term" value="C:U2-type spliceosomal complex"/>
    <property type="evidence" value="ECO:0007669"/>
    <property type="project" value="TreeGrafter"/>
</dbReference>
<dbReference type="AlphaFoldDB" id="G0PFU9"/>
<dbReference type="PANTHER" id="PTHR12111">
    <property type="entry name" value="SPLICING FACTOR YJU2"/>
    <property type="match status" value="1"/>
</dbReference>
<feature type="compositionally biased region" description="Low complexity" evidence="2">
    <location>
        <begin position="302"/>
        <end position="316"/>
    </location>
</feature>
<evidence type="ECO:0000313" key="4">
    <source>
        <dbReference type="Proteomes" id="UP000008068"/>
    </source>
</evidence>
<name>G0PFU9_CAEBE</name>
<evidence type="ECO:0000313" key="3">
    <source>
        <dbReference type="EMBL" id="EGT54607.1"/>
    </source>
</evidence>
<organism evidence="4">
    <name type="scientific">Caenorhabditis brenneri</name>
    <name type="common">Nematode worm</name>
    <dbReference type="NCBI Taxonomy" id="135651"/>
    <lineage>
        <taxon>Eukaryota</taxon>
        <taxon>Metazoa</taxon>
        <taxon>Ecdysozoa</taxon>
        <taxon>Nematoda</taxon>
        <taxon>Chromadorea</taxon>
        <taxon>Rhabditida</taxon>
        <taxon>Rhabditina</taxon>
        <taxon>Rhabditomorpha</taxon>
        <taxon>Rhabditoidea</taxon>
        <taxon>Rhabditidae</taxon>
        <taxon>Peloderinae</taxon>
        <taxon>Caenorhabditis</taxon>
    </lineage>
</organism>
<keyword evidence="4" id="KW-1185">Reference proteome</keyword>
<feature type="compositionally biased region" description="Pro residues" evidence="2">
    <location>
        <begin position="384"/>
        <end position="396"/>
    </location>
</feature>
<dbReference type="InParanoid" id="G0PFU9"/>
<accession>G0PFU9</accession>
<dbReference type="HOGENOM" id="CLU_050402_3_1_1"/>
<evidence type="ECO:0000256" key="2">
    <source>
        <dbReference type="SAM" id="MobiDB-lite"/>
    </source>
</evidence>
<proteinExistence type="inferred from homology"/>
<dbReference type="OMA" id="WELIWPA"/>
<evidence type="ECO:0000256" key="1">
    <source>
        <dbReference type="ARBA" id="ARBA00005595"/>
    </source>
</evidence>
<feature type="region of interest" description="Disordered" evidence="2">
    <location>
        <begin position="336"/>
        <end position="413"/>
    </location>
</feature>
<reference evidence="4" key="1">
    <citation type="submission" date="2011-07" db="EMBL/GenBank/DDBJ databases">
        <authorList>
            <consortium name="Caenorhabditis brenneri Sequencing and Analysis Consortium"/>
            <person name="Wilson R.K."/>
        </authorList>
    </citation>
    <scope>NUCLEOTIDE SEQUENCE [LARGE SCALE GENOMIC DNA]</scope>
    <source>
        <strain evidence="4">PB2801</strain>
    </source>
</reference>
<dbReference type="STRING" id="135651.G0PFU9"/>
<dbReference type="GO" id="GO:0000398">
    <property type="term" value="P:mRNA splicing, via spliceosome"/>
    <property type="evidence" value="ECO:0007669"/>
    <property type="project" value="InterPro"/>
</dbReference>
<protein>
    <submittedName>
        <fullName evidence="3">Uncharacterized protein</fullName>
    </submittedName>
</protein>
<dbReference type="PANTHER" id="PTHR12111:SF2">
    <property type="entry name" value="SPLICING FACTOR YJU2B-RELATED"/>
    <property type="match status" value="1"/>
</dbReference>
<dbReference type="OrthoDB" id="360327at2759"/>
<gene>
    <name evidence="3" type="ORF">CAEBREN_00671</name>
</gene>
<dbReference type="eggNOG" id="KOG2990">
    <property type="taxonomic scope" value="Eukaryota"/>
</dbReference>
<feature type="compositionally biased region" description="Basic and acidic residues" evidence="2">
    <location>
        <begin position="284"/>
        <end position="301"/>
    </location>
</feature>
<dbReference type="Pfam" id="PF04502">
    <property type="entry name" value="Saf4_Yju2"/>
    <property type="match status" value="1"/>
</dbReference>
<feature type="compositionally biased region" description="Basic residues" evidence="2">
    <location>
        <begin position="350"/>
        <end position="364"/>
    </location>
</feature>
<comment type="similarity">
    <text evidence="1">Belongs to the CWC16 family.</text>
</comment>
<dbReference type="InterPro" id="IPR007590">
    <property type="entry name" value="Saf4/Yju2"/>
</dbReference>
<feature type="region of interest" description="Disordered" evidence="2">
    <location>
        <begin position="284"/>
        <end position="317"/>
    </location>
</feature>
<dbReference type="FunCoup" id="G0PFU9">
    <property type="interactions" value="2818"/>
</dbReference>
<sequence>MGERKGQNFYYPPDFNYKTHKSLNGYHGTHALRERAKKIDQGILVIRIMGVQKSGYPKLPTTKSLDIQKSQCPEVWKFEMPFNIWCLGCHNHVGMGVRYNAEKKKCGMYYTTPLYEFRMKCHLCDNYYVIRTDPKNFDYELVEGCSRQELRFDPTDIAQVGAVDRGFAQKLAADAMFKKEHEAEDKEKAATEEGRVDKLEWIQERMRDDFAANSYLRAQFRNEKKTLSESRIRDGNLKKMLSIGTTNLLPETEEDRRMASMMTRYTNAATQKCRVKVPNLDQLDASRDRIESKRIFGKPDDTPSTSSGSSGGATSSERLKATIKAERDKQINATFSSFSSTPSASSLLGIKRKSTGSLGIRKKKVMPDDVEVPPPAKKALPTVEAPPPAKEAPPSNPMSLLAQQYGDCSDDSD</sequence>
<dbReference type="Proteomes" id="UP000008068">
    <property type="component" value="Unassembled WGS sequence"/>
</dbReference>
<dbReference type="EMBL" id="GL380386">
    <property type="protein sequence ID" value="EGT54607.1"/>
    <property type="molecule type" value="Genomic_DNA"/>
</dbReference>
<dbReference type="GO" id="GO:0071014">
    <property type="term" value="C:post-mRNA release spliceosomal complex"/>
    <property type="evidence" value="ECO:0007669"/>
    <property type="project" value="TreeGrafter"/>
</dbReference>